<proteinExistence type="predicted"/>
<sequence>MPANHCDVSNAYAKADKEPHLRIFLQMPRNMLVSEERLQAQGVANASELVLE</sequence>
<protein>
    <submittedName>
        <fullName evidence="1">Uncharacterized protein</fullName>
    </submittedName>
</protein>
<accession>A0AAV1UFQ3</accession>
<evidence type="ECO:0000313" key="2">
    <source>
        <dbReference type="Proteomes" id="UP001162060"/>
    </source>
</evidence>
<dbReference type="Proteomes" id="UP001162060">
    <property type="component" value="Unassembled WGS sequence"/>
</dbReference>
<evidence type="ECO:0000313" key="1">
    <source>
        <dbReference type="EMBL" id="CAK7932235.1"/>
    </source>
</evidence>
<dbReference type="EMBL" id="CAKLBY020000189">
    <property type="protein sequence ID" value="CAK7932235.1"/>
    <property type="molecule type" value="Genomic_DNA"/>
</dbReference>
<name>A0AAV1UFQ3_9STRA</name>
<comment type="caution">
    <text evidence="1">The sequence shown here is derived from an EMBL/GenBank/DDBJ whole genome shotgun (WGS) entry which is preliminary data.</text>
</comment>
<organism evidence="1 2">
    <name type="scientific">Peronospora matthiolae</name>
    <dbReference type="NCBI Taxonomy" id="2874970"/>
    <lineage>
        <taxon>Eukaryota</taxon>
        <taxon>Sar</taxon>
        <taxon>Stramenopiles</taxon>
        <taxon>Oomycota</taxon>
        <taxon>Peronosporomycetes</taxon>
        <taxon>Peronosporales</taxon>
        <taxon>Peronosporaceae</taxon>
        <taxon>Peronospora</taxon>
    </lineage>
</organism>
<reference evidence="1" key="1">
    <citation type="submission" date="2024-01" db="EMBL/GenBank/DDBJ databases">
        <authorList>
            <person name="Webb A."/>
        </authorList>
    </citation>
    <scope>NUCLEOTIDE SEQUENCE</scope>
    <source>
        <strain evidence="1">Pm1</strain>
    </source>
</reference>
<gene>
    <name evidence="1" type="ORF">PM001_LOCUS17385</name>
</gene>
<dbReference type="AlphaFoldDB" id="A0AAV1UFQ3"/>